<dbReference type="Proteomes" id="UP000192247">
    <property type="component" value="Unassembled WGS sequence"/>
</dbReference>
<feature type="repeat" description="WD" evidence="3">
    <location>
        <begin position="422"/>
        <end position="453"/>
    </location>
</feature>
<gene>
    <name evidence="4" type="ORF">BIW11_10098</name>
</gene>
<proteinExistence type="predicted"/>
<dbReference type="STRING" id="418985.A0A1V9XHM0"/>
<dbReference type="PANTHER" id="PTHR19847:SF7">
    <property type="entry name" value="DDB1- AND CUL4-ASSOCIATED FACTOR 11"/>
    <property type="match status" value="1"/>
</dbReference>
<keyword evidence="2" id="KW-0677">Repeat</keyword>
<dbReference type="InParanoid" id="A0A1V9XHM0"/>
<comment type="caution">
    <text evidence="4">The sequence shown here is derived from an EMBL/GenBank/DDBJ whole genome shotgun (WGS) entry which is preliminary data.</text>
</comment>
<feature type="repeat" description="WD" evidence="3">
    <location>
        <begin position="292"/>
        <end position="326"/>
    </location>
</feature>
<protein>
    <submittedName>
        <fullName evidence="4">DDB1-and CUL4-associated factor 11-like</fullName>
    </submittedName>
</protein>
<keyword evidence="1 3" id="KW-0853">WD repeat</keyword>
<dbReference type="PANTHER" id="PTHR19847">
    <property type="entry name" value="DDB1- AND CUL4-ASSOCIATED FACTOR 11"/>
    <property type="match status" value="1"/>
</dbReference>
<feature type="repeat" description="WD" evidence="3">
    <location>
        <begin position="244"/>
        <end position="277"/>
    </location>
</feature>
<dbReference type="Gene3D" id="2.130.10.10">
    <property type="entry name" value="YVTN repeat-like/Quinoprotein amine dehydrogenase"/>
    <property type="match status" value="2"/>
</dbReference>
<dbReference type="AlphaFoldDB" id="A0A1V9XHM0"/>
<evidence type="ECO:0000256" key="2">
    <source>
        <dbReference type="ARBA" id="ARBA00022737"/>
    </source>
</evidence>
<dbReference type="InterPro" id="IPR051859">
    <property type="entry name" value="DCAF"/>
</dbReference>
<evidence type="ECO:0000313" key="5">
    <source>
        <dbReference type="Proteomes" id="UP000192247"/>
    </source>
</evidence>
<dbReference type="GO" id="GO:0080008">
    <property type="term" value="C:Cul4-RING E3 ubiquitin ligase complex"/>
    <property type="evidence" value="ECO:0007669"/>
    <property type="project" value="TreeGrafter"/>
</dbReference>
<dbReference type="PROSITE" id="PS50294">
    <property type="entry name" value="WD_REPEATS_REGION"/>
    <property type="match status" value="3"/>
</dbReference>
<dbReference type="Pfam" id="PF00400">
    <property type="entry name" value="WD40"/>
    <property type="match status" value="3"/>
</dbReference>
<name>A0A1V9XHM0_9ACAR</name>
<dbReference type="FunCoup" id="A0A1V9XHM0">
    <property type="interactions" value="457"/>
</dbReference>
<accession>A0A1V9XHM0</accession>
<evidence type="ECO:0000256" key="3">
    <source>
        <dbReference type="PROSITE-ProRule" id="PRU00221"/>
    </source>
</evidence>
<dbReference type="FunFam" id="2.130.10.10:FF:000492">
    <property type="entry name" value="LEC14B homolog isoform X2"/>
    <property type="match status" value="1"/>
</dbReference>
<dbReference type="PRINTS" id="PR00320">
    <property type="entry name" value="GPROTEINBRPT"/>
</dbReference>
<keyword evidence="5" id="KW-1185">Reference proteome</keyword>
<evidence type="ECO:0000313" key="4">
    <source>
        <dbReference type="EMBL" id="OQR72883.1"/>
    </source>
</evidence>
<evidence type="ECO:0000256" key="1">
    <source>
        <dbReference type="ARBA" id="ARBA00022574"/>
    </source>
</evidence>
<dbReference type="PROSITE" id="PS50082">
    <property type="entry name" value="WD_REPEATS_2"/>
    <property type="match status" value="3"/>
</dbReference>
<organism evidence="4 5">
    <name type="scientific">Tropilaelaps mercedesae</name>
    <dbReference type="NCBI Taxonomy" id="418985"/>
    <lineage>
        <taxon>Eukaryota</taxon>
        <taxon>Metazoa</taxon>
        <taxon>Ecdysozoa</taxon>
        <taxon>Arthropoda</taxon>
        <taxon>Chelicerata</taxon>
        <taxon>Arachnida</taxon>
        <taxon>Acari</taxon>
        <taxon>Parasitiformes</taxon>
        <taxon>Mesostigmata</taxon>
        <taxon>Gamasina</taxon>
        <taxon>Dermanyssoidea</taxon>
        <taxon>Laelapidae</taxon>
        <taxon>Tropilaelaps</taxon>
    </lineage>
</organism>
<dbReference type="InterPro" id="IPR001680">
    <property type="entry name" value="WD40_rpt"/>
</dbReference>
<dbReference type="GO" id="GO:0043161">
    <property type="term" value="P:proteasome-mediated ubiquitin-dependent protein catabolic process"/>
    <property type="evidence" value="ECO:0007669"/>
    <property type="project" value="TreeGrafter"/>
</dbReference>
<dbReference type="SUPFAM" id="SSF50978">
    <property type="entry name" value="WD40 repeat-like"/>
    <property type="match status" value="1"/>
</dbReference>
<dbReference type="OrthoDB" id="63070at2759"/>
<dbReference type="InterPro" id="IPR015943">
    <property type="entry name" value="WD40/YVTN_repeat-like_dom_sf"/>
</dbReference>
<sequence length="492" mass="55146">MNLNGVSFIDTVVSTLNRLSGILHEIEGSKGEDGSGATADATYRPNTEALEKNDIYYAIGQQSGAIKRKHRPNLVRTIDDLAKSPRVSLGDRCYLGCQVIPNRRRRENTIKYRDKAFCGTFEKNGNLFITTAQDCVVRIYDTTGDRPIGRKSIHATDVGWSILDTSVSPDGCFFVYSSWCANLYLCRVEGQSEDSTSLKLIPLDNRFCVFSLKFSANGEEILCGASDTSLYVYSLTAQKRTLRIPAHDDEVNAVCFADRSSHILFTGGDDGLVKVWDRRVLNEADARPVGVFAGHRNGVTFVDSKGDGRYLVSNSKDQSIKLWDVRHFARSEGIEATQRAVAGQRWDYRWQPVPISQRVAHIAPLPGDVSIMTYRGHTVLQTLIRCRFSPTFTTGQRYIYTGCASGRVHIYDVLTGEAKQILVGHRGCVRDVSWHPYAPIIMSTSFDGTVKEWVYRSEMDEEYDSFDPYGEVCLGTRRRRPLAVRRVQLGSN</sequence>
<reference evidence="4 5" key="1">
    <citation type="journal article" date="2017" name="Gigascience">
        <title>Draft genome of the honey bee ectoparasitic mite, Tropilaelaps mercedesae, is shaped by the parasitic life history.</title>
        <authorList>
            <person name="Dong X."/>
            <person name="Armstrong S.D."/>
            <person name="Xia D."/>
            <person name="Makepeace B.L."/>
            <person name="Darby A.C."/>
            <person name="Kadowaki T."/>
        </authorList>
    </citation>
    <scope>NUCLEOTIDE SEQUENCE [LARGE SCALE GENOMIC DNA]</scope>
    <source>
        <strain evidence="4">Wuxi-XJTLU</strain>
    </source>
</reference>
<dbReference type="InterPro" id="IPR020472">
    <property type="entry name" value="WD40_PAC1"/>
</dbReference>
<dbReference type="SMART" id="SM00320">
    <property type="entry name" value="WD40"/>
    <property type="match status" value="6"/>
</dbReference>
<dbReference type="EMBL" id="MNPL01010870">
    <property type="protein sequence ID" value="OQR72883.1"/>
    <property type="molecule type" value="Genomic_DNA"/>
</dbReference>
<dbReference type="InterPro" id="IPR036322">
    <property type="entry name" value="WD40_repeat_dom_sf"/>
</dbReference>